<dbReference type="PANTHER" id="PTHR13059:SF10">
    <property type="entry name" value="HMG BOX TRANSCRIPTION FACTOR BBX"/>
    <property type="match status" value="1"/>
</dbReference>
<feature type="region of interest" description="Disordered" evidence="7">
    <location>
        <begin position="573"/>
        <end position="629"/>
    </location>
</feature>
<feature type="region of interest" description="Disordered" evidence="7">
    <location>
        <begin position="962"/>
        <end position="1043"/>
    </location>
</feature>
<dbReference type="InterPro" id="IPR049523">
    <property type="entry name" value="BBX_HMG-box"/>
</dbReference>
<dbReference type="InterPro" id="IPR052412">
    <property type="entry name" value="CC-Dev_Transcription_Reg"/>
</dbReference>
<feature type="compositionally biased region" description="Low complexity" evidence="7">
    <location>
        <begin position="182"/>
        <end position="191"/>
    </location>
</feature>
<dbReference type="InterPro" id="IPR009071">
    <property type="entry name" value="HMG_box_dom"/>
</dbReference>
<dbReference type="InterPro" id="IPR036910">
    <property type="entry name" value="HMG_box_dom_sf"/>
</dbReference>
<dbReference type="PANTHER" id="PTHR13059">
    <property type="entry name" value="HMG-BOX TRANSCRIPTION FACTOR BBX"/>
    <property type="match status" value="1"/>
</dbReference>
<feature type="compositionally biased region" description="Basic and acidic residues" evidence="7">
    <location>
        <begin position="971"/>
        <end position="982"/>
    </location>
</feature>
<dbReference type="Gene3D" id="1.10.30.10">
    <property type="entry name" value="High mobility group box domain"/>
    <property type="match status" value="1"/>
</dbReference>
<keyword evidence="5 6" id="KW-0539">Nucleus</keyword>
<dbReference type="GO" id="GO:0000977">
    <property type="term" value="F:RNA polymerase II transcription regulatory region sequence-specific DNA binding"/>
    <property type="evidence" value="ECO:0007669"/>
    <property type="project" value="TreeGrafter"/>
</dbReference>
<feature type="region of interest" description="Disordered" evidence="7">
    <location>
        <begin position="419"/>
        <end position="438"/>
    </location>
</feature>
<evidence type="ECO:0000256" key="5">
    <source>
        <dbReference type="ARBA" id="ARBA00023242"/>
    </source>
</evidence>
<dbReference type="AlphaFoldDB" id="A0AAD9K2U5"/>
<feature type="compositionally biased region" description="Polar residues" evidence="7">
    <location>
        <begin position="828"/>
        <end position="854"/>
    </location>
</feature>
<protein>
    <recommendedName>
        <fullName evidence="8">HMG box domain-containing protein</fullName>
    </recommendedName>
</protein>
<evidence type="ECO:0000256" key="4">
    <source>
        <dbReference type="ARBA" id="ARBA00023163"/>
    </source>
</evidence>
<feature type="region of interest" description="Disordered" evidence="7">
    <location>
        <begin position="224"/>
        <end position="291"/>
    </location>
</feature>
<evidence type="ECO:0000256" key="2">
    <source>
        <dbReference type="ARBA" id="ARBA00023015"/>
    </source>
</evidence>
<feature type="compositionally biased region" description="Basic and acidic residues" evidence="7">
    <location>
        <begin position="734"/>
        <end position="754"/>
    </location>
</feature>
<feature type="compositionally biased region" description="Basic and acidic residues" evidence="7">
    <location>
        <begin position="192"/>
        <end position="209"/>
    </location>
</feature>
<dbReference type="Proteomes" id="UP001209878">
    <property type="component" value="Unassembled WGS sequence"/>
</dbReference>
<evidence type="ECO:0000313" key="9">
    <source>
        <dbReference type="EMBL" id="KAK2163739.1"/>
    </source>
</evidence>
<feature type="region of interest" description="Disordered" evidence="7">
    <location>
        <begin position="340"/>
        <end position="366"/>
    </location>
</feature>
<dbReference type="GO" id="GO:0000981">
    <property type="term" value="F:DNA-binding transcription factor activity, RNA polymerase II-specific"/>
    <property type="evidence" value="ECO:0007669"/>
    <property type="project" value="TreeGrafter"/>
</dbReference>
<feature type="compositionally biased region" description="Low complexity" evidence="7">
    <location>
        <begin position="593"/>
        <end position="607"/>
    </location>
</feature>
<dbReference type="SUPFAM" id="SSF47095">
    <property type="entry name" value="HMG-box"/>
    <property type="match status" value="1"/>
</dbReference>
<dbReference type="EMBL" id="JAODUO010001446">
    <property type="protein sequence ID" value="KAK2163739.1"/>
    <property type="molecule type" value="Genomic_DNA"/>
</dbReference>
<evidence type="ECO:0000256" key="1">
    <source>
        <dbReference type="ARBA" id="ARBA00022553"/>
    </source>
</evidence>
<reference evidence="9" key="1">
    <citation type="journal article" date="2023" name="Mol. Biol. Evol.">
        <title>Third-Generation Sequencing Reveals the Adaptive Role of the Epigenome in Three Deep-Sea Polychaetes.</title>
        <authorList>
            <person name="Perez M."/>
            <person name="Aroh O."/>
            <person name="Sun Y."/>
            <person name="Lan Y."/>
            <person name="Juniper S.K."/>
            <person name="Young C.R."/>
            <person name="Angers B."/>
            <person name="Qian P.Y."/>
        </authorList>
    </citation>
    <scope>NUCLEOTIDE SEQUENCE</scope>
    <source>
        <strain evidence="9">R07B-5</strain>
    </source>
</reference>
<evidence type="ECO:0000313" key="10">
    <source>
        <dbReference type="Proteomes" id="UP001209878"/>
    </source>
</evidence>
<evidence type="ECO:0000256" key="7">
    <source>
        <dbReference type="SAM" id="MobiDB-lite"/>
    </source>
</evidence>
<name>A0AAD9K2U5_RIDPI</name>
<feature type="compositionally biased region" description="Polar residues" evidence="7">
    <location>
        <begin position="267"/>
        <end position="276"/>
    </location>
</feature>
<feature type="compositionally biased region" description="Polar residues" evidence="7">
    <location>
        <begin position="573"/>
        <end position="582"/>
    </location>
</feature>
<keyword evidence="10" id="KW-1185">Reference proteome</keyword>
<feature type="compositionally biased region" description="Basic and acidic residues" evidence="7">
    <location>
        <begin position="786"/>
        <end position="798"/>
    </location>
</feature>
<proteinExistence type="predicted"/>
<feature type="DNA-binding region" description="HMG box" evidence="6">
    <location>
        <begin position="17"/>
        <end position="85"/>
    </location>
</feature>
<evidence type="ECO:0000256" key="6">
    <source>
        <dbReference type="PROSITE-ProRule" id="PRU00267"/>
    </source>
</evidence>
<feature type="compositionally biased region" description="Low complexity" evidence="7">
    <location>
        <begin position="1030"/>
        <end position="1043"/>
    </location>
</feature>
<evidence type="ECO:0000256" key="3">
    <source>
        <dbReference type="ARBA" id="ARBA00023125"/>
    </source>
</evidence>
<gene>
    <name evidence="9" type="ORF">NP493_1447g00015</name>
</gene>
<evidence type="ECO:0000259" key="8">
    <source>
        <dbReference type="PROSITE" id="PS50118"/>
    </source>
</evidence>
<sequence length="1115" mass="120670">MDDPKRGKDGGTVTRPVRRPMNAFLIFCKRHRTLVREKNPQLDNRSVTRILGELWANLPTDDKAQYINSAKQYKEEFMKVNPNYKWYNPEKHNTVSSAKPATRPSNAFIVYHGEKPHTLDMGITPGKLADPSCMGGLSLLLMAGEQTLHTQGHSSLTSGHDPQNPGHDSQIPGHDSQSAGHTTLTDTQTQSTREKPTDEMTSQADKDKKNTALLQLAEMCTSRLNGKNTSGVDSGSTGQLSSTHPPSGQAVRSVIPTSLWTPEHKTQPPSTSSLTAKDSPMDLSNKKHEPVCHPQVSRNTWFGTATERHPVEELRTSEALDLTLPAPKLSFTELNIPCRKPVTKDESNPCDSKQVAQPGGSKEKQSRCNQKSAAFSGQNFTISGQNVVDKVLESLYYHMNTQNATAGDTKTCRVRSSGMAMKRKDEQKSAPASHPKVSVPAQCASIESKNVAAHKQFTRPPDGSSVRMKHDDIPTVSTTLKVSDIKPSMTFGEIQETLIRRAVEAPGSLLGGSVRRFSTGSASRAAAVARSTASACRRAASVSDTTITQNAPSKTYGNVDAVRKEGLGGCRVSQTKEVSQHSGVKEKTLPEMSGKLSSWQQSLSQESAQEDSRRKLCGRGNAEQGVEEAGIKEEDSVTVGGVTCPAGDNRNDVHTACDTKDIYSFHEEPDPPECHRLKSCDTNSGDSLMTDGRCDSVISPPPDTKEAISAGRSPSGRPHPQGPAEPLRWKTQPRRREMKKETKNIFKDTVKGEAGETEVDQGKPLKKRRLKVEDRAAGKSNQKTTISDHKPTTSDHKPTTARRRRRCKTPVTSPPQQKGNDSSSSSSPAQSEDNPPQSRGTVTSPTEGADSSSGGVRKSQRSNRGKKYQELISQGLIQPSRSGSRRQETGDDHHMRVDGDFVPAASGIVGSRRSRKRALSEASATHDDPTRRTYKTGSFDLDACIASLPVCDLVFAKRSAKPAGSATCPTRKTDLSDTKEGTDLNIVEVRRLTKQQSQSEADSETRLSGSQKRKARKCSITHLLESRSSTTTNTTPNVGATGPTMTIQKQSEYLENNNNNSSQVAPPFSEVTATIATCSIGLGLLEDVAGTEECQSLPVGDAITAGTTSTAIVVT</sequence>
<keyword evidence="3 6" id="KW-0238">DNA-binding</keyword>
<dbReference type="PROSITE" id="PS50118">
    <property type="entry name" value="HMG_BOX_2"/>
    <property type="match status" value="1"/>
</dbReference>
<dbReference type="SMART" id="SM00398">
    <property type="entry name" value="HMG"/>
    <property type="match status" value="1"/>
</dbReference>
<feature type="compositionally biased region" description="Basic and acidic residues" evidence="7">
    <location>
        <begin position="885"/>
        <end position="899"/>
    </location>
</feature>
<keyword evidence="4" id="KW-0804">Transcription</keyword>
<feature type="region of interest" description="Disordered" evidence="7">
    <location>
        <begin position="684"/>
        <end position="935"/>
    </location>
</feature>
<feature type="region of interest" description="Disordered" evidence="7">
    <location>
        <begin position="149"/>
        <end position="209"/>
    </location>
</feature>
<accession>A0AAD9K2U5</accession>
<feature type="compositionally biased region" description="Basic residues" evidence="7">
    <location>
        <begin position="799"/>
        <end position="808"/>
    </location>
</feature>
<feature type="compositionally biased region" description="Polar residues" evidence="7">
    <location>
        <begin position="224"/>
        <end position="246"/>
    </location>
</feature>
<dbReference type="GO" id="GO:0005634">
    <property type="term" value="C:nucleus"/>
    <property type="evidence" value="ECO:0007669"/>
    <property type="project" value="UniProtKB-UniRule"/>
</dbReference>
<feature type="compositionally biased region" description="Polar residues" evidence="7">
    <location>
        <begin position="994"/>
        <end position="1010"/>
    </location>
</feature>
<feature type="compositionally biased region" description="Polar residues" evidence="7">
    <location>
        <begin position="871"/>
        <end position="882"/>
    </location>
</feature>
<keyword evidence="2" id="KW-0805">Transcription regulation</keyword>
<keyword evidence="1" id="KW-0597">Phosphoprotein</keyword>
<organism evidence="9 10">
    <name type="scientific">Ridgeia piscesae</name>
    <name type="common">Tubeworm</name>
    <dbReference type="NCBI Taxonomy" id="27915"/>
    <lineage>
        <taxon>Eukaryota</taxon>
        <taxon>Metazoa</taxon>
        <taxon>Spiralia</taxon>
        <taxon>Lophotrochozoa</taxon>
        <taxon>Annelida</taxon>
        <taxon>Polychaeta</taxon>
        <taxon>Sedentaria</taxon>
        <taxon>Canalipalpata</taxon>
        <taxon>Sabellida</taxon>
        <taxon>Siboglinidae</taxon>
        <taxon>Ridgeia</taxon>
    </lineage>
</organism>
<dbReference type="Pfam" id="PF00505">
    <property type="entry name" value="HMG_box"/>
    <property type="match status" value="1"/>
</dbReference>
<dbReference type="CDD" id="cd21989">
    <property type="entry name" value="HMG-box_HBP2"/>
    <property type="match status" value="1"/>
</dbReference>
<comment type="caution">
    <text evidence="9">The sequence shown here is derived from an EMBL/GenBank/DDBJ whole genome shotgun (WGS) entry which is preliminary data.</text>
</comment>
<feature type="domain" description="HMG box" evidence="8">
    <location>
        <begin position="17"/>
        <end position="85"/>
    </location>
</feature>
<feature type="compositionally biased region" description="Polar residues" evidence="7">
    <location>
        <begin position="810"/>
        <end position="821"/>
    </location>
</feature>
<feature type="compositionally biased region" description="Polar residues" evidence="7">
    <location>
        <begin position="149"/>
        <end position="161"/>
    </location>
</feature>